<dbReference type="AlphaFoldDB" id="A0A497U8I1"/>
<dbReference type="RefSeq" id="WP_101472582.1">
    <property type="nucleotide sequence ID" value="NZ_JAVHXU010000030.1"/>
</dbReference>
<dbReference type="InterPro" id="IPR027385">
    <property type="entry name" value="Beta-barrel_OMP"/>
</dbReference>
<keyword evidence="1" id="KW-0732">Signal</keyword>
<dbReference type="EMBL" id="RCCB01000013">
    <property type="protein sequence ID" value="RLJ24006.1"/>
    <property type="molecule type" value="Genomic_DNA"/>
</dbReference>
<name>A0A497U8I1_9FLAO</name>
<sequence>MKKASLIICTICFALIGTKSQAQEFYIRGGLGFVTESGKTEFNNADPNGLTMIQQSTDITVNPDGTMRIKSLNGTLGGGFKGNITAGYMFNNYIGAEIGFNYFSGYDKTIGKLTSPQLQSEEVAYLRGLDIIPAIYITPGLSKLNPYARIGAIIPTAGKLFIETTANQTDGGGQGTDIHVEAKSEVESKFSVGFVGALGVTYPVAPRLQVFGEVEFKNLSIKSKSAEITEYRTTAVTNGNAVLVPGQQLADLPVNEKKFVFSDSYTQGPADPDSPRRLPTQYVNASGIGVNIGIRYSFGK</sequence>
<dbReference type="EMBL" id="PJND01000009">
    <property type="protein sequence ID" value="PKW20563.1"/>
    <property type="molecule type" value="Genomic_DNA"/>
</dbReference>
<evidence type="ECO:0000313" key="6">
    <source>
        <dbReference type="Proteomes" id="UP000275027"/>
    </source>
</evidence>
<protein>
    <submittedName>
        <fullName evidence="4">Outer membrane protein with beta-barrel domain</fullName>
    </submittedName>
</protein>
<evidence type="ECO:0000313" key="3">
    <source>
        <dbReference type="EMBL" id="PKW20563.1"/>
    </source>
</evidence>
<gene>
    <name evidence="3" type="ORF">B0G92_2713</name>
    <name evidence="4" type="ORF">CLV50_2723</name>
</gene>
<dbReference type="Pfam" id="PF13505">
    <property type="entry name" value="OMP_b-brl"/>
    <property type="match status" value="1"/>
</dbReference>
<evidence type="ECO:0000313" key="5">
    <source>
        <dbReference type="Proteomes" id="UP000233767"/>
    </source>
</evidence>
<organism evidence="4 6">
    <name type="scientific">Flavobacterium lindanitolerans</name>
    <dbReference type="NCBI Taxonomy" id="428988"/>
    <lineage>
        <taxon>Bacteria</taxon>
        <taxon>Pseudomonadati</taxon>
        <taxon>Bacteroidota</taxon>
        <taxon>Flavobacteriia</taxon>
        <taxon>Flavobacteriales</taxon>
        <taxon>Flavobacteriaceae</taxon>
        <taxon>Flavobacterium</taxon>
    </lineage>
</organism>
<feature type="domain" description="Outer membrane protein beta-barrel" evidence="2">
    <location>
        <begin position="15"/>
        <end position="234"/>
    </location>
</feature>
<keyword evidence="5" id="KW-1185">Reference proteome</keyword>
<evidence type="ECO:0000313" key="4">
    <source>
        <dbReference type="EMBL" id="RLJ24006.1"/>
    </source>
</evidence>
<dbReference type="InterPro" id="IPR011250">
    <property type="entry name" value="OMP/PagP_B-barrel"/>
</dbReference>
<dbReference type="SUPFAM" id="SSF56925">
    <property type="entry name" value="OMPA-like"/>
    <property type="match status" value="1"/>
</dbReference>
<comment type="caution">
    <text evidence="4">The sequence shown here is derived from an EMBL/GenBank/DDBJ whole genome shotgun (WGS) entry which is preliminary data.</text>
</comment>
<evidence type="ECO:0000259" key="2">
    <source>
        <dbReference type="Pfam" id="PF13505"/>
    </source>
</evidence>
<dbReference type="Gene3D" id="2.40.160.20">
    <property type="match status" value="1"/>
</dbReference>
<reference evidence="4 6" key="2">
    <citation type="submission" date="2018-10" db="EMBL/GenBank/DDBJ databases">
        <title>Genomic Encyclopedia of Archaeal and Bacterial Type Strains, Phase II (KMG-II): from individual species to whole genera.</title>
        <authorList>
            <person name="Goeker M."/>
        </authorList>
    </citation>
    <scope>NUCLEOTIDE SEQUENCE [LARGE SCALE GENOMIC DNA]</scope>
    <source>
        <strain evidence="4 6">DSM 21886</strain>
    </source>
</reference>
<accession>A0A497U8I1</accession>
<dbReference type="Proteomes" id="UP000275027">
    <property type="component" value="Unassembled WGS sequence"/>
</dbReference>
<dbReference type="Proteomes" id="UP000233767">
    <property type="component" value="Unassembled WGS sequence"/>
</dbReference>
<reference evidence="3 5" key="1">
    <citation type="submission" date="2017-12" db="EMBL/GenBank/DDBJ databases">
        <title>Genomic Encyclopedia of Type Strains, Phase III (KMG-III): the genomes of soil and plant-associated and newly described type strains.</title>
        <authorList>
            <person name="Whitman W."/>
        </authorList>
    </citation>
    <scope>NUCLEOTIDE SEQUENCE [LARGE SCALE GENOMIC DNA]</scope>
    <source>
        <strain evidence="3 5">IP-10</strain>
    </source>
</reference>
<evidence type="ECO:0000256" key="1">
    <source>
        <dbReference type="ARBA" id="ARBA00022729"/>
    </source>
</evidence>
<proteinExistence type="predicted"/>